<feature type="compositionally biased region" description="Polar residues" evidence="1">
    <location>
        <begin position="120"/>
        <end position="132"/>
    </location>
</feature>
<evidence type="ECO:0000313" key="2">
    <source>
        <dbReference type="EMBL" id="KAG7091293.1"/>
    </source>
</evidence>
<feature type="compositionally biased region" description="Basic and acidic residues" evidence="1">
    <location>
        <begin position="191"/>
        <end position="202"/>
    </location>
</feature>
<dbReference type="EMBL" id="CM032186">
    <property type="protein sequence ID" value="KAG7091293.1"/>
    <property type="molecule type" value="Genomic_DNA"/>
</dbReference>
<dbReference type="Proteomes" id="UP001049176">
    <property type="component" value="Chromosome 6"/>
</dbReference>
<comment type="caution">
    <text evidence="2">The sequence shown here is derived from an EMBL/GenBank/DDBJ whole genome shotgun (WGS) entry which is preliminary data.</text>
</comment>
<feature type="region of interest" description="Disordered" evidence="1">
    <location>
        <begin position="38"/>
        <end position="74"/>
    </location>
</feature>
<evidence type="ECO:0000313" key="3">
    <source>
        <dbReference type="Proteomes" id="UP001049176"/>
    </source>
</evidence>
<dbReference type="OrthoDB" id="2978061at2759"/>
<feature type="region of interest" description="Disordered" evidence="1">
    <location>
        <begin position="86"/>
        <end position="153"/>
    </location>
</feature>
<gene>
    <name evidence="2" type="ORF">E1B28_010340</name>
</gene>
<dbReference type="AlphaFoldDB" id="A0A9P7URD5"/>
<proteinExistence type="predicted"/>
<dbReference type="KEGG" id="more:E1B28_010340"/>
<name>A0A9P7URD5_9AGAR</name>
<feature type="region of interest" description="Disordered" evidence="1">
    <location>
        <begin position="167"/>
        <end position="215"/>
    </location>
</feature>
<dbReference type="RefSeq" id="XP_043007763.1">
    <property type="nucleotide sequence ID" value="XM_043155297.1"/>
</dbReference>
<reference evidence="2" key="1">
    <citation type="journal article" date="2021" name="Genome Biol. Evol.">
        <title>The assembled and annotated genome of the fairy-ring fungus Marasmius oreades.</title>
        <authorList>
            <person name="Hiltunen M."/>
            <person name="Ament-Velasquez S.L."/>
            <person name="Johannesson H."/>
        </authorList>
    </citation>
    <scope>NUCLEOTIDE SEQUENCE</scope>
    <source>
        <strain evidence="2">03SP1</strain>
    </source>
</reference>
<organism evidence="2 3">
    <name type="scientific">Marasmius oreades</name>
    <name type="common">fairy-ring Marasmius</name>
    <dbReference type="NCBI Taxonomy" id="181124"/>
    <lineage>
        <taxon>Eukaryota</taxon>
        <taxon>Fungi</taxon>
        <taxon>Dikarya</taxon>
        <taxon>Basidiomycota</taxon>
        <taxon>Agaricomycotina</taxon>
        <taxon>Agaricomycetes</taxon>
        <taxon>Agaricomycetidae</taxon>
        <taxon>Agaricales</taxon>
        <taxon>Marasmiineae</taxon>
        <taxon>Marasmiaceae</taxon>
        <taxon>Marasmius</taxon>
    </lineage>
</organism>
<sequence>MLGGIGCFVSSAITLLIFFPRSITRESGYKAKLSSTPTVEDVDGATSPLPDYSRHARNMSSPKSPRATSDGHWTQSSPMNAFRFPNESDHSLTSRHRTARAVSYPSHRRYSSEGEAIPTYSESDPETTITSTQRRRYSPRRRRGGDGGGGGEMIWEMQRPIEMVTAYRQRQRSRPQSEEDHGPQMWDEDELYKPDQGRDGKRNTSNSAVVVLPSDGPPITLEEGIYFPSPRSSFVHPYVMTFTSPIDLLDSTLSESDNTPRAY</sequence>
<feature type="compositionally biased region" description="Polar residues" evidence="1">
    <location>
        <begin position="58"/>
        <end position="74"/>
    </location>
</feature>
<evidence type="ECO:0000256" key="1">
    <source>
        <dbReference type="SAM" id="MobiDB-lite"/>
    </source>
</evidence>
<feature type="compositionally biased region" description="Basic residues" evidence="1">
    <location>
        <begin position="133"/>
        <end position="143"/>
    </location>
</feature>
<dbReference type="GeneID" id="66079416"/>
<accession>A0A9P7URD5</accession>
<protein>
    <submittedName>
        <fullName evidence="2">Uncharacterized protein</fullName>
    </submittedName>
</protein>
<keyword evidence="3" id="KW-1185">Reference proteome</keyword>